<dbReference type="GO" id="GO:0018578">
    <property type="term" value="F:protocatechuate 3,4-dioxygenase activity"/>
    <property type="evidence" value="ECO:0007669"/>
    <property type="project" value="InterPro"/>
</dbReference>
<dbReference type="PANTHER" id="PTHR33711:SF9">
    <property type="entry name" value="PROTOCATECHUATE 3,4-DIOXYGENASE ALPHA CHAIN"/>
    <property type="match status" value="1"/>
</dbReference>
<accession>A0A653EVD2</accession>
<evidence type="ECO:0000256" key="1">
    <source>
        <dbReference type="ARBA" id="ARBA00007825"/>
    </source>
</evidence>
<feature type="domain" description="Intradiol ring-cleavage dioxygenases" evidence="4">
    <location>
        <begin position="33"/>
        <end position="106"/>
    </location>
</feature>
<dbReference type="InterPro" id="IPR050770">
    <property type="entry name" value="Intradiol_RC_Dioxygenase"/>
</dbReference>
<reference evidence="5" key="1">
    <citation type="submission" date="2019-05" db="EMBL/GenBank/DDBJ databases">
        <authorList>
            <person name="Naeem R."/>
            <person name="Antony C."/>
            <person name="Guan Q."/>
        </authorList>
    </citation>
    <scope>NUCLEOTIDE SEQUENCE</scope>
    <source>
        <strain evidence="5">3</strain>
    </source>
</reference>
<evidence type="ECO:0000256" key="3">
    <source>
        <dbReference type="ARBA" id="ARBA00023002"/>
    </source>
</evidence>
<dbReference type="Pfam" id="PF00775">
    <property type="entry name" value="Dioxygenase_C"/>
    <property type="match status" value="1"/>
</dbReference>
<comment type="similarity">
    <text evidence="1">Belongs to the intradiol ring-cleavage dioxygenase family.</text>
</comment>
<dbReference type="SUPFAM" id="SSF49482">
    <property type="entry name" value="Aromatic compound dioxygenase"/>
    <property type="match status" value="1"/>
</dbReference>
<keyword evidence="2 5" id="KW-0223">Dioxygenase</keyword>
<dbReference type="Gene3D" id="2.60.130.10">
    <property type="entry name" value="Aromatic compound dioxygenase"/>
    <property type="match status" value="1"/>
</dbReference>
<dbReference type="AlphaFoldDB" id="A0A653EVD2"/>
<name>A0A653EVD2_MYCKA</name>
<dbReference type="InterPro" id="IPR012786">
    <property type="entry name" value="Protocat_dOase_a"/>
</dbReference>
<dbReference type="NCBIfam" id="TIGR02423">
    <property type="entry name" value="protocat_alph"/>
    <property type="match status" value="1"/>
</dbReference>
<dbReference type="GO" id="GO:0008199">
    <property type="term" value="F:ferric iron binding"/>
    <property type="evidence" value="ECO:0007669"/>
    <property type="project" value="InterPro"/>
</dbReference>
<sequence length="186" mass="20445">MTTISLPETPGQSAGPFFGHALPFQRCNELIPPGSSRSIRLHGVVTDGVGEPVPDALIEIWQPDADGMIPAATGSLHRDGWTFTGWGRASTDDAGHYSFTTVQPGLRNDSAPFIAMAVFARGLLNHLFTRVYLPGERLDDDKLLASLPADRRRTLVAVPDEHGLRFDIKLQGDGETVFLRYSRHRR</sequence>
<gene>
    <name evidence="5" type="primary">pcaG_2</name>
    <name evidence="5" type="ORF">BIN_B_02892</name>
</gene>
<evidence type="ECO:0000259" key="4">
    <source>
        <dbReference type="Pfam" id="PF00775"/>
    </source>
</evidence>
<proteinExistence type="inferred from homology"/>
<protein>
    <submittedName>
        <fullName evidence="5">Protocatechuate 3,4-dioxygenase alpha chain</fullName>
    </submittedName>
</protein>
<dbReference type="InterPro" id="IPR000627">
    <property type="entry name" value="Intradiol_dOase_C"/>
</dbReference>
<dbReference type="RefSeq" id="WP_023372218.1">
    <property type="nucleotide sequence ID" value="NZ_BLYZ01000001.1"/>
</dbReference>
<dbReference type="InterPro" id="IPR015889">
    <property type="entry name" value="Intradiol_dOase_core"/>
</dbReference>
<dbReference type="EMBL" id="LR589308">
    <property type="protein sequence ID" value="VTP01338.1"/>
    <property type="molecule type" value="Genomic_DNA"/>
</dbReference>
<evidence type="ECO:0000313" key="5">
    <source>
        <dbReference type="EMBL" id="VTP01338.1"/>
    </source>
</evidence>
<keyword evidence="3" id="KW-0560">Oxidoreductase</keyword>
<dbReference type="PANTHER" id="PTHR33711">
    <property type="entry name" value="DIOXYGENASE, PUTATIVE (AFU_ORTHOLOGUE AFUA_2G02910)-RELATED"/>
    <property type="match status" value="1"/>
</dbReference>
<evidence type="ECO:0000256" key="2">
    <source>
        <dbReference type="ARBA" id="ARBA00022964"/>
    </source>
</evidence>
<dbReference type="GeneID" id="29697795"/>
<organism evidence="5">
    <name type="scientific">Mycobacterium kansasii</name>
    <dbReference type="NCBI Taxonomy" id="1768"/>
    <lineage>
        <taxon>Bacteria</taxon>
        <taxon>Bacillati</taxon>
        <taxon>Actinomycetota</taxon>
        <taxon>Actinomycetes</taxon>
        <taxon>Mycobacteriales</taxon>
        <taxon>Mycobacteriaceae</taxon>
        <taxon>Mycobacterium</taxon>
    </lineage>
</organism>